<dbReference type="Proteomes" id="UP001317001">
    <property type="component" value="Chromosome"/>
</dbReference>
<dbReference type="RefSeq" id="WP_257499935.1">
    <property type="nucleotide sequence ID" value="NZ_CP102382.1"/>
</dbReference>
<evidence type="ECO:0000313" key="2">
    <source>
        <dbReference type="Proteomes" id="UP001317001"/>
    </source>
</evidence>
<sequence length="234" mass="25976">MDSYGRDLLNAGVAFSTMFQSSDFSGQVEEDGGILTTWKVFPDNNKKGSYNAYEKVSTKWDGDPTDVYEVHNNDGSIDIYNSTIELNKAGIKNVNRQYKNDKGFVGNLKEAYDGWVNATGRTAAAKETMYAYIGGVASVVIPEIAAEFLAARVGTTALSASKLKSIASYENQIAKHQTKLLEYMKNPMKFDNKGFLKNAPNDAVRQQIIQSRINHLNHEIQTFRNNIQKIINGG</sequence>
<accession>A0ABY5NUE8</accession>
<protein>
    <submittedName>
        <fullName evidence="1">Uncharacterized protein</fullName>
    </submittedName>
</protein>
<dbReference type="EMBL" id="CP102382">
    <property type="protein sequence ID" value="UUV22017.1"/>
    <property type="molecule type" value="Genomic_DNA"/>
</dbReference>
<name>A0ABY5NUE8_9FLAO</name>
<keyword evidence="2" id="KW-1185">Reference proteome</keyword>
<organism evidence="1 2">
    <name type="scientific">Paenimyroides aestuarii</name>
    <dbReference type="NCBI Taxonomy" id="2968490"/>
    <lineage>
        <taxon>Bacteria</taxon>
        <taxon>Pseudomonadati</taxon>
        <taxon>Bacteroidota</taxon>
        <taxon>Flavobacteriia</taxon>
        <taxon>Flavobacteriales</taxon>
        <taxon>Flavobacteriaceae</taxon>
        <taxon>Paenimyroides</taxon>
    </lineage>
</organism>
<gene>
    <name evidence="1" type="ORF">NPX36_02940</name>
</gene>
<evidence type="ECO:0000313" key="1">
    <source>
        <dbReference type="EMBL" id="UUV22017.1"/>
    </source>
</evidence>
<reference evidence="1 2" key="1">
    <citation type="submission" date="2022-08" db="EMBL/GenBank/DDBJ databases">
        <title>Myroides zhujiangensis sp. nov., a novel bacterium isolated from sediment in the Pearl River Estuary.</title>
        <authorList>
            <person name="Cui L."/>
        </authorList>
    </citation>
    <scope>NUCLEOTIDE SEQUENCE [LARGE SCALE GENOMIC DNA]</scope>
    <source>
        <strain evidence="1 2">SCSIO 72103</strain>
    </source>
</reference>
<proteinExistence type="predicted"/>